<dbReference type="EMBL" id="WPCU01000003">
    <property type="protein sequence ID" value="MVA74631.1"/>
    <property type="molecule type" value="Genomic_DNA"/>
</dbReference>
<accession>A0A6A9UPM1</accession>
<evidence type="ECO:0000259" key="1">
    <source>
        <dbReference type="Pfam" id="PF18029"/>
    </source>
</evidence>
<feature type="domain" description="Glyoxalase-like" evidence="1">
    <location>
        <begin position="6"/>
        <end position="124"/>
    </location>
</feature>
<protein>
    <submittedName>
        <fullName evidence="2">VOC family protein</fullName>
    </submittedName>
</protein>
<dbReference type="Proteomes" id="UP000435304">
    <property type="component" value="Unassembled WGS sequence"/>
</dbReference>
<evidence type="ECO:0000313" key="2">
    <source>
        <dbReference type="EMBL" id="MVA74631.1"/>
    </source>
</evidence>
<keyword evidence="3" id="KW-1185">Reference proteome</keyword>
<dbReference type="SUPFAM" id="SSF54593">
    <property type="entry name" value="Glyoxalase/Bleomycin resistance protein/Dihydroxybiphenyl dioxygenase"/>
    <property type="match status" value="1"/>
</dbReference>
<dbReference type="PANTHER" id="PTHR35908:SF1">
    <property type="entry name" value="CONSERVED PROTEIN"/>
    <property type="match status" value="1"/>
</dbReference>
<proteinExistence type="predicted"/>
<evidence type="ECO:0000313" key="3">
    <source>
        <dbReference type="Proteomes" id="UP000435304"/>
    </source>
</evidence>
<dbReference type="AlphaFoldDB" id="A0A6A9UPM1"/>
<comment type="caution">
    <text evidence="2">The sequence shown here is derived from an EMBL/GenBank/DDBJ whole genome shotgun (WGS) entry which is preliminary data.</text>
</comment>
<name>A0A6A9UPM1_9ACTN</name>
<dbReference type="InterPro" id="IPR029068">
    <property type="entry name" value="Glyas_Bleomycin-R_OHBP_Dase"/>
</dbReference>
<organism evidence="2 3">
    <name type="scientific">Auraticoccus cholistanensis</name>
    <dbReference type="NCBI Taxonomy" id="2656650"/>
    <lineage>
        <taxon>Bacteria</taxon>
        <taxon>Bacillati</taxon>
        <taxon>Actinomycetota</taxon>
        <taxon>Actinomycetes</taxon>
        <taxon>Propionibacteriales</taxon>
        <taxon>Propionibacteriaceae</taxon>
        <taxon>Auraticoccus</taxon>
    </lineage>
</organism>
<sequence length="127" mass="13491">MARLHDVVFDAAHAATLARFWAAALDDYSVAPYDDEELARLAAAGIDGPEDDPSVLLVPAGTGPRIWCTAVPEPKTVKNRVHLDLLAADLEAETARLVGLGATVQQRLDGWTVLTDPQGNEFCLAAG</sequence>
<dbReference type="PANTHER" id="PTHR35908">
    <property type="entry name" value="HYPOTHETICAL FUSION PROTEIN"/>
    <property type="match status" value="1"/>
</dbReference>
<dbReference type="Pfam" id="PF18029">
    <property type="entry name" value="Glyoxalase_6"/>
    <property type="match status" value="1"/>
</dbReference>
<reference evidence="2 3" key="1">
    <citation type="submission" date="2019-12" db="EMBL/GenBank/DDBJ databases">
        <title>Auraticoccus cholistani sp. nov., an actinomycete isolated from soil of Cholistan desert.</title>
        <authorList>
            <person name="Cheema M.T."/>
        </authorList>
    </citation>
    <scope>NUCLEOTIDE SEQUENCE [LARGE SCALE GENOMIC DNA]</scope>
    <source>
        <strain evidence="2 3">F435</strain>
    </source>
</reference>
<gene>
    <name evidence="2" type="ORF">GC722_01055</name>
</gene>
<dbReference type="InterPro" id="IPR041581">
    <property type="entry name" value="Glyoxalase_6"/>
</dbReference>
<dbReference type="RefSeq" id="WP_331714262.1">
    <property type="nucleotide sequence ID" value="NZ_WPCU01000003.1"/>
</dbReference>
<dbReference type="Gene3D" id="3.10.180.10">
    <property type="entry name" value="2,3-Dihydroxybiphenyl 1,2-Dioxygenase, domain 1"/>
    <property type="match status" value="1"/>
</dbReference>